<keyword evidence="2" id="KW-1185">Reference proteome</keyword>
<gene>
    <name evidence="1" type="ORF">X777_07816</name>
</gene>
<protein>
    <submittedName>
        <fullName evidence="1">Uncharacterized protein</fullName>
    </submittedName>
</protein>
<accession>A0A026X063</accession>
<dbReference type="OMA" id="RRDLHYH"/>
<name>A0A026X063_OOCBI</name>
<organism evidence="1 2">
    <name type="scientific">Ooceraea biroi</name>
    <name type="common">Clonal raider ant</name>
    <name type="synonym">Cerapachys biroi</name>
    <dbReference type="NCBI Taxonomy" id="2015173"/>
    <lineage>
        <taxon>Eukaryota</taxon>
        <taxon>Metazoa</taxon>
        <taxon>Ecdysozoa</taxon>
        <taxon>Arthropoda</taxon>
        <taxon>Hexapoda</taxon>
        <taxon>Insecta</taxon>
        <taxon>Pterygota</taxon>
        <taxon>Neoptera</taxon>
        <taxon>Endopterygota</taxon>
        <taxon>Hymenoptera</taxon>
        <taxon>Apocrita</taxon>
        <taxon>Aculeata</taxon>
        <taxon>Formicoidea</taxon>
        <taxon>Formicidae</taxon>
        <taxon>Dorylinae</taxon>
        <taxon>Ooceraea</taxon>
    </lineage>
</organism>
<dbReference type="AlphaFoldDB" id="A0A026X063"/>
<evidence type="ECO:0000313" key="1">
    <source>
        <dbReference type="EMBL" id="EZA61483.1"/>
    </source>
</evidence>
<proteinExistence type="predicted"/>
<reference evidence="1 2" key="1">
    <citation type="journal article" date="2014" name="Curr. Biol.">
        <title>The genome of the clonal raider ant Cerapachys biroi.</title>
        <authorList>
            <person name="Oxley P.R."/>
            <person name="Ji L."/>
            <person name="Fetter-Pruneda I."/>
            <person name="McKenzie S.K."/>
            <person name="Li C."/>
            <person name="Hu H."/>
            <person name="Zhang G."/>
            <person name="Kronauer D.J."/>
        </authorList>
    </citation>
    <scope>NUCLEOTIDE SEQUENCE [LARGE SCALE GENOMIC DNA]</scope>
</reference>
<evidence type="ECO:0000313" key="2">
    <source>
        <dbReference type="Proteomes" id="UP000053097"/>
    </source>
</evidence>
<dbReference type="EMBL" id="KK107054">
    <property type="protein sequence ID" value="EZA61483.1"/>
    <property type="molecule type" value="Genomic_DNA"/>
</dbReference>
<sequence>MSPLSVHHRSQLIDLKFHVAGVATVSLGSVEAGAWGGEVSCGLALVPVVAAEAEAAAAVQAEGEEVGPGEAGGSRDFVWWRRDLHYHPHLHLPLSRSLINFSLPYGGGKLESVRHRPPEELSTA</sequence>
<dbReference type="Proteomes" id="UP000053097">
    <property type="component" value="Unassembled WGS sequence"/>
</dbReference>